<feature type="domain" description="HIRAN" evidence="4">
    <location>
        <begin position="543"/>
        <end position="643"/>
    </location>
</feature>
<dbReference type="Proteomes" id="UP000273326">
    <property type="component" value="Chromosome"/>
</dbReference>
<evidence type="ECO:0000256" key="3">
    <source>
        <dbReference type="SAM" id="MobiDB-lite"/>
    </source>
</evidence>
<evidence type="ECO:0000313" key="5">
    <source>
        <dbReference type="EMBL" id="AZP04665.1"/>
    </source>
</evidence>
<dbReference type="Gene3D" id="3.30.70.2330">
    <property type="match status" value="1"/>
</dbReference>
<accession>A0A3S9HBC0</accession>
<organism evidence="5 6">
    <name type="scientific">Jeotgalibaca ciconiae</name>
    <dbReference type="NCBI Taxonomy" id="2496265"/>
    <lineage>
        <taxon>Bacteria</taxon>
        <taxon>Bacillati</taxon>
        <taxon>Bacillota</taxon>
        <taxon>Bacilli</taxon>
        <taxon>Lactobacillales</taxon>
        <taxon>Carnobacteriaceae</taxon>
        <taxon>Jeotgalibaca</taxon>
    </lineage>
</organism>
<gene>
    <name evidence="5" type="ORF">EJN90_08475</name>
</gene>
<name>A0A3S9HBC0_9LACT</name>
<dbReference type="GO" id="GO:0016818">
    <property type="term" value="F:hydrolase activity, acting on acid anhydrides, in phosphorus-containing anhydrides"/>
    <property type="evidence" value="ECO:0007669"/>
    <property type="project" value="InterPro"/>
</dbReference>
<keyword evidence="6" id="KW-1185">Reference proteome</keyword>
<dbReference type="Pfam" id="PF08797">
    <property type="entry name" value="HIRAN"/>
    <property type="match status" value="1"/>
</dbReference>
<evidence type="ECO:0000256" key="1">
    <source>
        <dbReference type="ARBA" id="ARBA00022723"/>
    </source>
</evidence>
<dbReference type="KEGG" id="jeh:EJN90_08475"/>
<protein>
    <recommendedName>
        <fullName evidence="4">HIRAN domain-containing protein</fullName>
    </recommendedName>
</protein>
<dbReference type="OrthoDB" id="1650885at2"/>
<evidence type="ECO:0000313" key="6">
    <source>
        <dbReference type="Proteomes" id="UP000273326"/>
    </source>
</evidence>
<dbReference type="AlphaFoldDB" id="A0A3S9HBC0"/>
<reference evidence="6" key="1">
    <citation type="submission" date="2018-12" db="EMBL/GenBank/DDBJ databases">
        <title>Complete genome sequencing of Jeotgalibaca sp. H21T32.</title>
        <authorList>
            <person name="Bae J.-W."/>
            <person name="Lee S.-Y."/>
        </authorList>
    </citation>
    <scope>NUCLEOTIDE SEQUENCE [LARGE SCALE GENOMIC DNA]</scope>
    <source>
        <strain evidence="6">H21T32</strain>
    </source>
</reference>
<sequence length="666" mass="79051">MEKQKSIYEEILRKREEDATLPYTFQDPETAGREDTLFILMTEGISYTQKEEIALQCCQILLEVVEKKNDLSKKKLNDFLGEYPMRLFFIELRERLQVLIEHDKLDVQELHNLGMRLTRNSHHLEEVKLGIMLLGFSLNDLTQKILRIVGYHSDFTIYVAESIKNSSLKENSFIFELLQHTDGYGKLAALFLLKPVLEEQKKWVIHRGIKSGFLSSVYVNIALQKTDIRHYLFYSAITKENYQDFLYVLAYREPNEEEHLSDEMILFMRKIVEAREHATTFIEQAGLVMIWLQIIDSWKQDYTYLEKQLDQTEHVNEYWDKRFKDYEEMIRMIEVFLNKAKWQQIALNELTIPKETDYLIVSVLQFLEMKPEMSAFYTRLSRNPLGLNLLDFFLANHANHYFSDVCDYLSNLLSDQLFELPFKFDEGPEQESRDLFKVNIWLETLLKTMLEKELFDMDWCLDALNYYHPKIRRLALQVLRKYQENWDEDEVFDALEDLFEFEENKKNIRLLRRLLQKESEGLTEERRTLPVKNVVTEKSVTDKKLLDTYIAGMSYHDLSIVEELIKKGKILQLVREKENEYDRFAIAITLENGYLIGYVPRADNRVLATLLDNEEVLYAEVEVDDLEEDETMISIHLRKKNEGPLKEKPRTSANVVQFPSKKNHEE</sequence>
<keyword evidence="1" id="KW-0479">Metal-binding</keyword>
<keyword evidence="2" id="KW-0378">Hydrolase</keyword>
<dbReference type="GO" id="GO:0008270">
    <property type="term" value="F:zinc ion binding"/>
    <property type="evidence" value="ECO:0007669"/>
    <property type="project" value="InterPro"/>
</dbReference>
<evidence type="ECO:0000256" key="2">
    <source>
        <dbReference type="ARBA" id="ARBA00022801"/>
    </source>
</evidence>
<proteinExistence type="predicted"/>
<dbReference type="EMBL" id="CP034465">
    <property type="protein sequence ID" value="AZP04665.1"/>
    <property type="molecule type" value="Genomic_DNA"/>
</dbReference>
<dbReference type="GO" id="GO:0003676">
    <property type="term" value="F:nucleic acid binding"/>
    <property type="evidence" value="ECO:0007669"/>
    <property type="project" value="InterPro"/>
</dbReference>
<dbReference type="InterPro" id="IPR014905">
    <property type="entry name" value="HIRAN"/>
</dbReference>
<feature type="region of interest" description="Disordered" evidence="3">
    <location>
        <begin position="641"/>
        <end position="666"/>
    </location>
</feature>
<dbReference type="RefSeq" id="WP_126110297.1">
    <property type="nucleotide sequence ID" value="NZ_CP034465.1"/>
</dbReference>
<evidence type="ECO:0000259" key="4">
    <source>
        <dbReference type="SMART" id="SM00910"/>
    </source>
</evidence>
<feature type="compositionally biased region" description="Basic and acidic residues" evidence="3">
    <location>
        <begin position="641"/>
        <end position="650"/>
    </location>
</feature>
<dbReference type="SMART" id="SM00910">
    <property type="entry name" value="HIRAN"/>
    <property type="match status" value="1"/>
</dbReference>